<dbReference type="Gene3D" id="1.50.10.10">
    <property type="match status" value="1"/>
</dbReference>
<dbReference type="RefSeq" id="WP_133994368.1">
    <property type="nucleotide sequence ID" value="NZ_SODV01000001.1"/>
</dbReference>
<dbReference type="InterPro" id="IPR054491">
    <property type="entry name" value="MGH1-like_GH"/>
</dbReference>
<feature type="domain" description="Mannosylglycerate hydrolase MGH1-like glycoside hydrolase" evidence="1">
    <location>
        <begin position="688"/>
        <end position="856"/>
    </location>
</feature>
<evidence type="ECO:0000259" key="1">
    <source>
        <dbReference type="Pfam" id="PF22422"/>
    </source>
</evidence>
<dbReference type="OrthoDB" id="9781878at2"/>
<accession>A0A4R8DUY3</accession>
<dbReference type="EMBL" id="SODV01000001">
    <property type="protein sequence ID" value="TDX01728.1"/>
    <property type="molecule type" value="Genomic_DNA"/>
</dbReference>
<proteinExistence type="predicted"/>
<dbReference type="PANTHER" id="PTHR10412">
    <property type="entry name" value="MANNOSYL-OLIGOSACCHARIDE GLUCOSIDASE"/>
    <property type="match status" value="1"/>
</dbReference>
<protein>
    <submittedName>
        <fullName evidence="2">Glycosyl hydrolase family 63</fullName>
    </submittedName>
</protein>
<dbReference type="InterPro" id="IPR012341">
    <property type="entry name" value="6hp_glycosidase-like_sf"/>
</dbReference>
<feature type="domain" description="Mannosylglycerate hydrolase MGH1-like glycoside hydrolase" evidence="1">
    <location>
        <begin position="414"/>
        <end position="518"/>
    </location>
</feature>
<keyword evidence="3" id="KW-1185">Reference proteome</keyword>
<keyword evidence="2" id="KW-0378">Hydrolase</keyword>
<reference evidence="2 3" key="1">
    <citation type="submission" date="2019-03" db="EMBL/GenBank/DDBJ databases">
        <title>Genomic Encyclopedia of Type Strains, Phase IV (KMG-IV): sequencing the most valuable type-strain genomes for metagenomic binning, comparative biology and taxonomic classification.</title>
        <authorList>
            <person name="Goeker M."/>
        </authorList>
    </citation>
    <scope>NUCLEOTIDE SEQUENCE [LARGE SCALE GENOMIC DNA]</scope>
    <source>
        <strain evidence="2 3">DSM 100059</strain>
    </source>
</reference>
<dbReference type="PANTHER" id="PTHR10412:SF10">
    <property type="entry name" value="GLYCOSYL HYDROLASE FAMILY 63 C-TERMINAL DOMAIN-CONTAINING PROTEIN"/>
    <property type="match status" value="1"/>
</dbReference>
<comment type="caution">
    <text evidence="2">The sequence shown here is derived from an EMBL/GenBank/DDBJ whole genome shotgun (WGS) entry which is preliminary data.</text>
</comment>
<dbReference type="Pfam" id="PF22422">
    <property type="entry name" value="MGH1-like_GH"/>
    <property type="match status" value="2"/>
</dbReference>
<dbReference type="GO" id="GO:0004573">
    <property type="term" value="F:Glc3Man9GlcNAc2 oligosaccharide glucosidase activity"/>
    <property type="evidence" value="ECO:0007669"/>
    <property type="project" value="InterPro"/>
</dbReference>
<dbReference type="AlphaFoldDB" id="A0A4R8DUY3"/>
<dbReference type="Proteomes" id="UP000294498">
    <property type="component" value="Unassembled WGS sequence"/>
</dbReference>
<organism evidence="2 3">
    <name type="scientific">Dinghuibacter silviterrae</name>
    <dbReference type="NCBI Taxonomy" id="1539049"/>
    <lineage>
        <taxon>Bacteria</taxon>
        <taxon>Pseudomonadati</taxon>
        <taxon>Bacteroidota</taxon>
        <taxon>Chitinophagia</taxon>
        <taxon>Chitinophagales</taxon>
        <taxon>Chitinophagaceae</taxon>
        <taxon>Dinghuibacter</taxon>
    </lineage>
</organism>
<dbReference type="GO" id="GO:0009311">
    <property type="term" value="P:oligosaccharide metabolic process"/>
    <property type="evidence" value="ECO:0007669"/>
    <property type="project" value="InterPro"/>
</dbReference>
<evidence type="ECO:0000313" key="2">
    <source>
        <dbReference type="EMBL" id="TDX01728.1"/>
    </source>
</evidence>
<name>A0A4R8DUY3_9BACT</name>
<sequence>MNQERERLRHGVWKKWGPYVSDRQWGTVREDYSENGDAWHYSTHDMARSKAYRWGEEGIGGISDDRQQLCFSLALWNHKDPILKEIFYGLANKEGNHGEDVKELYYYLDSTPTHSYMKMLYKYPQAPYPYQKLKDTNARRTREEPEYELMDTGVFDHDAYFDVFIEYAKAGPEDILVRITAHNRGRRAASLDLLPTLWFRNTWSWEEHSYKPGMGLGNGGIAVVHKDVGVKTCFFEEGGEALFCNNETNPHRLFGNDTPESFYKDGVHEHVVHGLPTVDPRRMGTKAALRYALYIPGRKSRTIRLRLSPRDLEAGAYDAFADFDEVFAARIREADDFYADLQQRVADEDHRLIQRQALGGILWNKQFYYYNVQQWLAGDPAKPKPPESRLSGRNYDWKHLHNDDIISMPDKWEYPWYANWDLAFQCVTLALVDLDFAQHQLELLTKDWYIHPNGKMPAYEWSFNDANPPVFAWATWEVYRMGKEAGGGRGDREFLEGMFHKLLVNFTWWVNRKDTRGHNIFEGGFLGLDNIGVFDRSMVLEDGILEQADATSWMTLFALNMLRISIELSHANKRYLDMSSKFFSHFLYMAGAIDIMGDGMSSLWDREDRFFYDQVRRFDMSTVRLKVRSMVGLIPLFAVDVIDRRALNSEPEFLRHVDWFLENRPDLLALVTRWAGEAFEDRHLLSLVRDRRLKSVLRRMLDEGEFLSPSGIRSLSKAHEEEPYLYAHTDRTFGVRYLPGESDNDMYGGNSNWRGPVWMPVNYMLVRSLHRFKDFYGDRLRVPHPTGSGEYHDLGEVARDLSLRLIGLFARDASGRRKVFGRREKFQTDPHFKDYILFHEYFHGETGEGLGASHQTGWTALVANLIQMHWDI</sequence>
<dbReference type="SUPFAM" id="SSF48208">
    <property type="entry name" value="Six-hairpin glycosidases"/>
    <property type="match status" value="1"/>
</dbReference>
<evidence type="ECO:0000313" key="3">
    <source>
        <dbReference type="Proteomes" id="UP000294498"/>
    </source>
</evidence>
<dbReference type="InterPro" id="IPR004888">
    <property type="entry name" value="Glycoside_hydrolase_63"/>
</dbReference>
<gene>
    <name evidence="2" type="ORF">EDB95_2770</name>
</gene>
<dbReference type="InterPro" id="IPR008928">
    <property type="entry name" value="6-hairpin_glycosidase_sf"/>
</dbReference>